<evidence type="ECO:0000259" key="2">
    <source>
        <dbReference type="Pfam" id="PF12146"/>
    </source>
</evidence>
<keyword evidence="4" id="KW-1185">Reference proteome</keyword>
<dbReference type="InterPro" id="IPR022742">
    <property type="entry name" value="Hydrolase_4"/>
</dbReference>
<gene>
    <name evidence="3" type="ORF">GCM10017044_06450</name>
</gene>
<dbReference type="InterPro" id="IPR029058">
    <property type="entry name" value="AB_hydrolase_fold"/>
</dbReference>
<dbReference type="EMBL" id="BNCI01000001">
    <property type="protein sequence ID" value="GHF15011.1"/>
    <property type="molecule type" value="Genomic_DNA"/>
</dbReference>
<dbReference type="GO" id="GO:0016787">
    <property type="term" value="F:hydrolase activity"/>
    <property type="evidence" value="ECO:0007669"/>
    <property type="project" value="UniProtKB-KW"/>
</dbReference>
<dbReference type="PANTHER" id="PTHR16138:SF7">
    <property type="entry name" value="PALMITOYL-PROTEIN THIOESTERASE ABHD10, MITOCHONDRIAL"/>
    <property type="match status" value="1"/>
</dbReference>
<evidence type="ECO:0000313" key="4">
    <source>
        <dbReference type="Proteomes" id="UP000630923"/>
    </source>
</evidence>
<evidence type="ECO:0000256" key="1">
    <source>
        <dbReference type="ARBA" id="ARBA00022801"/>
    </source>
</evidence>
<reference evidence="3" key="2">
    <citation type="submission" date="2020-09" db="EMBL/GenBank/DDBJ databases">
        <authorList>
            <person name="Sun Q."/>
            <person name="Kim S."/>
        </authorList>
    </citation>
    <scope>NUCLEOTIDE SEQUENCE</scope>
    <source>
        <strain evidence="3">KCTC 42590</strain>
    </source>
</reference>
<organism evidence="3 4">
    <name type="scientific">Kordiimonas sediminis</name>
    <dbReference type="NCBI Taxonomy" id="1735581"/>
    <lineage>
        <taxon>Bacteria</taxon>
        <taxon>Pseudomonadati</taxon>
        <taxon>Pseudomonadota</taxon>
        <taxon>Alphaproteobacteria</taxon>
        <taxon>Kordiimonadales</taxon>
        <taxon>Kordiimonadaceae</taxon>
        <taxon>Kordiimonas</taxon>
    </lineage>
</organism>
<dbReference type="PANTHER" id="PTHR16138">
    <property type="entry name" value="MYCOPHENOLIC ACID ACYL-GLUCURONIDE ESTERASE, MITOCHONDRIAL"/>
    <property type="match status" value="1"/>
</dbReference>
<dbReference type="Proteomes" id="UP000630923">
    <property type="component" value="Unassembled WGS sequence"/>
</dbReference>
<dbReference type="InterPro" id="IPR052382">
    <property type="entry name" value="ABHD10_acyl-thioesterase"/>
</dbReference>
<comment type="caution">
    <text evidence="3">The sequence shown here is derived from an EMBL/GenBank/DDBJ whole genome shotgun (WGS) entry which is preliminary data.</text>
</comment>
<feature type="domain" description="Serine aminopeptidase S33" evidence="2">
    <location>
        <begin position="51"/>
        <end position="129"/>
    </location>
</feature>
<dbReference type="SUPFAM" id="SSF53474">
    <property type="entry name" value="alpha/beta-Hydrolases"/>
    <property type="match status" value="1"/>
</dbReference>
<dbReference type="Pfam" id="PF12146">
    <property type="entry name" value="Hydrolase_4"/>
    <property type="match status" value="1"/>
</dbReference>
<name>A0A919AMI5_9PROT</name>
<reference evidence="3" key="1">
    <citation type="journal article" date="2014" name="Int. J. Syst. Evol. Microbiol.">
        <title>Complete genome sequence of Corynebacterium casei LMG S-19264T (=DSM 44701T), isolated from a smear-ripened cheese.</title>
        <authorList>
            <consortium name="US DOE Joint Genome Institute (JGI-PGF)"/>
            <person name="Walter F."/>
            <person name="Albersmeier A."/>
            <person name="Kalinowski J."/>
            <person name="Ruckert C."/>
        </authorList>
    </citation>
    <scope>NUCLEOTIDE SEQUENCE</scope>
    <source>
        <strain evidence="3">KCTC 42590</strain>
    </source>
</reference>
<dbReference type="AlphaFoldDB" id="A0A919AMI5"/>
<keyword evidence="1 3" id="KW-0378">Hydrolase</keyword>
<dbReference type="RefSeq" id="WP_191250104.1">
    <property type="nucleotide sequence ID" value="NZ_BNCI01000001.1"/>
</dbReference>
<protein>
    <submittedName>
        <fullName evidence="3">Alpha/beta hydrolase</fullName>
    </submittedName>
</protein>
<sequence length="248" mass="27073">MTSEKFLQTKHGTRIAYNQIRGKGPGVIFLGGFMSDKEGSKALALEEYCLSAGRSFVRFDYQGHGASDGAFADGTIGLWAQDALAVLDQLTEGPQILVGSSMGGWISLLLAKVRPGRLAGLVGIAAAPDFTGRHWAELSPDQQQDVLTKGRVYIESDYGPDPYVFTKALFDDGYRNRVLASPLHLDFPVRLIQGTDDPDVPWQTALDIADTIVYGDVDIILVPGGDHRLSEPRDLKRLVETVDLLARR</sequence>
<accession>A0A919AMI5</accession>
<dbReference type="Gene3D" id="3.40.50.1820">
    <property type="entry name" value="alpha/beta hydrolase"/>
    <property type="match status" value="1"/>
</dbReference>
<proteinExistence type="predicted"/>
<evidence type="ECO:0000313" key="3">
    <source>
        <dbReference type="EMBL" id="GHF15011.1"/>
    </source>
</evidence>